<dbReference type="PANTHER" id="PTHR30332">
    <property type="entry name" value="PROBABLE GENERAL SECRETION PATHWAY PROTEIN D"/>
    <property type="match status" value="1"/>
</dbReference>
<evidence type="ECO:0000313" key="7">
    <source>
        <dbReference type="Proteomes" id="UP001056539"/>
    </source>
</evidence>
<evidence type="ECO:0000259" key="5">
    <source>
        <dbReference type="Pfam" id="PF00263"/>
    </source>
</evidence>
<evidence type="ECO:0000256" key="2">
    <source>
        <dbReference type="ARBA" id="ARBA00022729"/>
    </source>
</evidence>
<proteinExistence type="inferred from homology"/>
<reference evidence="6" key="1">
    <citation type="submission" date="2021-04" db="EMBL/GenBank/DDBJ databases">
        <authorList>
            <person name="Postec A."/>
        </authorList>
    </citation>
    <scope>NUCLEOTIDE SEQUENCE</scope>
    <source>
        <strain evidence="6">F1F22</strain>
    </source>
</reference>
<name>A0AAX3BB19_9SPIR</name>
<feature type="domain" description="Type II/III secretion system secretin-like" evidence="5">
    <location>
        <begin position="268"/>
        <end position="421"/>
    </location>
</feature>
<evidence type="ECO:0000256" key="4">
    <source>
        <dbReference type="RuleBase" id="RU004003"/>
    </source>
</evidence>
<evidence type="ECO:0000313" key="6">
    <source>
        <dbReference type="EMBL" id="URA09301.1"/>
    </source>
</evidence>
<comment type="subcellular location">
    <subcellularLocation>
        <location evidence="1">Membrane</location>
    </subcellularLocation>
</comment>
<comment type="similarity">
    <text evidence="4">Belongs to the bacterial secretin family.</text>
</comment>
<accession>A0AAX3BB19</accession>
<dbReference type="InterPro" id="IPR004846">
    <property type="entry name" value="T2SS/T3SS_dom"/>
</dbReference>
<dbReference type="InterPro" id="IPR038591">
    <property type="entry name" value="NolW-like_sf"/>
</dbReference>
<dbReference type="GO" id="GO:0015627">
    <property type="term" value="C:type II protein secretion system complex"/>
    <property type="evidence" value="ECO:0007669"/>
    <property type="project" value="TreeGrafter"/>
</dbReference>
<dbReference type="InterPro" id="IPR001775">
    <property type="entry name" value="GspD/PilQ"/>
</dbReference>
<evidence type="ECO:0000256" key="1">
    <source>
        <dbReference type="ARBA" id="ARBA00004370"/>
    </source>
</evidence>
<sequence>MKWLHYGIWLFFVGNMMIAQEYSYGGPPVGESSSAELWYQIEVPLIESQDGTFSANFQNASPREVFQIFGMQMGLNFVLSPRINESVTVSFKNVNIKDAFKTVMRLNRWYYLAEGSIVKILSQEEYRSELLNHYVETRVYDASILDLKNLPSVIKPLLTPGVGFMSVDQMSSKLVIRDTKANLERIEKVYRGLCEAPKMVEIETRMLEVRLDDTWSAGVNWSALFSEGKWQVDILPLAQGENSSVIRISGGEKGDMWEATTALKATLDKNNVKVISQPKVLAVNRGESTILIGSRLPYLSGTNNLSLEFLDAGIKLTVKPMITPSNQIRMNLYVELSSAEWVTILPGYQAPKVQTTSLKCDVLAQSGDIIVIGGLVKSEKIKRKIGVPLLGDIPVLGWLFSYQKEENVRTEMALLLVPRIVLSSLSGELSPQLQRLTNEMAK</sequence>
<organism evidence="6 7">
    <name type="scientific">Thermospira aquatica</name>
    <dbReference type="NCBI Taxonomy" id="2828656"/>
    <lineage>
        <taxon>Bacteria</taxon>
        <taxon>Pseudomonadati</taxon>
        <taxon>Spirochaetota</taxon>
        <taxon>Spirochaetia</taxon>
        <taxon>Brevinematales</taxon>
        <taxon>Thermospiraceae</taxon>
        <taxon>Thermospira</taxon>
    </lineage>
</organism>
<dbReference type="Gene3D" id="3.30.1370.120">
    <property type="match status" value="1"/>
</dbReference>
<evidence type="ECO:0000256" key="3">
    <source>
        <dbReference type="ARBA" id="ARBA00023136"/>
    </source>
</evidence>
<dbReference type="Pfam" id="PF00263">
    <property type="entry name" value="Secretin"/>
    <property type="match status" value="1"/>
</dbReference>
<dbReference type="Proteomes" id="UP001056539">
    <property type="component" value="Chromosome"/>
</dbReference>
<keyword evidence="2" id="KW-0732">Signal</keyword>
<dbReference type="PANTHER" id="PTHR30332:SF24">
    <property type="entry name" value="SECRETIN GSPD-RELATED"/>
    <property type="match status" value="1"/>
</dbReference>
<dbReference type="GO" id="GO:0009306">
    <property type="term" value="P:protein secretion"/>
    <property type="evidence" value="ECO:0007669"/>
    <property type="project" value="InterPro"/>
</dbReference>
<dbReference type="RefSeq" id="WP_271434429.1">
    <property type="nucleotide sequence ID" value="NZ_CP073355.1"/>
</dbReference>
<gene>
    <name evidence="6" type="ORF">KDW03_07305</name>
</gene>
<dbReference type="AlphaFoldDB" id="A0AAX3BB19"/>
<dbReference type="GO" id="GO:0016020">
    <property type="term" value="C:membrane"/>
    <property type="evidence" value="ECO:0007669"/>
    <property type="project" value="UniProtKB-SubCell"/>
</dbReference>
<dbReference type="PRINTS" id="PR00811">
    <property type="entry name" value="BCTERIALGSPD"/>
</dbReference>
<dbReference type="InterPro" id="IPR050810">
    <property type="entry name" value="Bact_Secretion_Sys_Channel"/>
</dbReference>
<protein>
    <recommendedName>
        <fullName evidence="5">Type II/III secretion system secretin-like domain-containing protein</fullName>
    </recommendedName>
</protein>
<dbReference type="KEGG" id="taqu:KDW03_07305"/>
<reference evidence="6" key="2">
    <citation type="submission" date="2022-06" db="EMBL/GenBank/DDBJ databases">
        <title>Thermospira aquatica gen. nov., sp. nov.</title>
        <authorList>
            <person name="Ben Ali Gam Z."/>
            <person name="Labat M."/>
        </authorList>
    </citation>
    <scope>NUCLEOTIDE SEQUENCE</scope>
    <source>
        <strain evidence="6">F1F22</strain>
    </source>
</reference>
<dbReference type="EMBL" id="CP073355">
    <property type="protein sequence ID" value="URA09301.1"/>
    <property type="molecule type" value="Genomic_DNA"/>
</dbReference>
<keyword evidence="3" id="KW-0472">Membrane</keyword>
<keyword evidence="7" id="KW-1185">Reference proteome</keyword>